<reference evidence="3 4" key="1">
    <citation type="journal article" date="2008" name="BMC Genomics">
        <title>The missing link: Bordetella petrii is endowed with both the metabolic versatility of environmental bacteria and virulence traits of pathogenic Bordetellae.</title>
        <authorList>
            <person name="Gross R."/>
            <person name="Guzman C.A."/>
            <person name="Sebaihia M."/>
            <person name="Martins Dos Santos V.A."/>
            <person name="Pieper D.H."/>
            <person name="Koebnik R."/>
            <person name="Lechner M."/>
            <person name="Bartels D."/>
            <person name="Buhrmester J."/>
            <person name="Choudhuri J.V."/>
            <person name="Ebensen T."/>
            <person name="Gaigalat L."/>
            <person name="Herrmann S."/>
            <person name="Khachane A.N."/>
            <person name="Larisch C."/>
            <person name="Link S."/>
            <person name="Linke B."/>
            <person name="Meyer F."/>
            <person name="Mormann S."/>
            <person name="Nakunst D."/>
            <person name="Rueckert C."/>
            <person name="Schneiker-Bekel S."/>
            <person name="Schulze K."/>
            <person name="Vorhoelter F.J."/>
            <person name="Yevsa T."/>
            <person name="Engle J.T."/>
            <person name="Goldman W.E."/>
            <person name="Puehler A."/>
            <person name="Goebel U.B."/>
            <person name="Goesmann A."/>
            <person name="Bloecker H."/>
            <person name="Kaiser O."/>
            <person name="Martinez-Arias R."/>
        </authorList>
    </citation>
    <scope>NUCLEOTIDE SEQUENCE [LARGE SCALE GENOMIC DNA]</scope>
    <source>
        <strain evidence="4">ATCC BAA-461 / DSM 12804 / CCUG 43448 / CIP 107267 / Se-1111R</strain>
    </source>
</reference>
<dbReference type="Pfam" id="PF01569">
    <property type="entry name" value="PAP2"/>
    <property type="match status" value="1"/>
</dbReference>
<keyword evidence="1" id="KW-0812">Transmembrane</keyword>
<dbReference type="CDD" id="cd03392">
    <property type="entry name" value="PAP2_like_2"/>
    <property type="match status" value="1"/>
</dbReference>
<evidence type="ECO:0000256" key="1">
    <source>
        <dbReference type="SAM" id="Phobius"/>
    </source>
</evidence>
<dbReference type="InterPro" id="IPR036938">
    <property type="entry name" value="PAP2/HPO_sf"/>
</dbReference>
<feature type="transmembrane region" description="Helical" evidence="1">
    <location>
        <begin position="124"/>
        <end position="142"/>
    </location>
</feature>
<dbReference type="PANTHER" id="PTHR14969">
    <property type="entry name" value="SPHINGOSINE-1-PHOSPHATE PHOSPHOHYDROLASE"/>
    <property type="match status" value="1"/>
</dbReference>
<name>A9IHY9_BORPD</name>
<evidence type="ECO:0000313" key="4">
    <source>
        <dbReference type="Proteomes" id="UP000001225"/>
    </source>
</evidence>
<dbReference type="SUPFAM" id="SSF48317">
    <property type="entry name" value="Acid phosphatase/Vanadium-dependent haloperoxidase"/>
    <property type="match status" value="1"/>
</dbReference>
<proteinExistence type="predicted"/>
<dbReference type="EMBL" id="AM902716">
    <property type="protein sequence ID" value="CAP42011.1"/>
    <property type="molecule type" value="Genomic_DNA"/>
</dbReference>
<organism evidence="3 4">
    <name type="scientific">Bordetella petrii (strain ATCC BAA-461 / DSM 12804 / CCUG 43448 / CIP 107267 / Se-1111R)</name>
    <dbReference type="NCBI Taxonomy" id="340100"/>
    <lineage>
        <taxon>Bacteria</taxon>
        <taxon>Pseudomonadati</taxon>
        <taxon>Pseudomonadota</taxon>
        <taxon>Betaproteobacteria</taxon>
        <taxon>Burkholderiales</taxon>
        <taxon>Alcaligenaceae</taxon>
        <taxon>Bordetella</taxon>
    </lineage>
</organism>
<dbReference type="Gene3D" id="1.20.144.10">
    <property type="entry name" value="Phosphatidic acid phosphatase type 2/haloperoxidase"/>
    <property type="match status" value="2"/>
</dbReference>
<gene>
    <name evidence="3" type="ordered locus">Bpet1672</name>
</gene>
<keyword evidence="3" id="KW-0378">Hydrolase</keyword>
<dbReference type="InterPro" id="IPR000326">
    <property type="entry name" value="PAP2/HPO"/>
</dbReference>
<feature type="domain" description="Phosphatidic acid phosphatase type 2/haloperoxidase" evidence="2">
    <location>
        <begin position="125"/>
        <end position="237"/>
    </location>
</feature>
<dbReference type="GO" id="GO:0016787">
    <property type="term" value="F:hydrolase activity"/>
    <property type="evidence" value="ECO:0007669"/>
    <property type="project" value="UniProtKB-KW"/>
</dbReference>
<evidence type="ECO:0000259" key="2">
    <source>
        <dbReference type="SMART" id="SM00014"/>
    </source>
</evidence>
<dbReference type="PANTHER" id="PTHR14969:SF13">
    <property type="entry name" value="AT30094P"/>
    <property type="match status" value="1"/>
</dbReference>
<feature type="transmembrane region" description="Helical" evidence="1">
    <location>
        <begin position="222"/>
        <end position="240"/>
    </location>
</feature>
<keyword evidence="1" id="KW-0472">Membrane</keyword>
<sequence length="250" mass="26740">MEASTAWVAAHPLLIFLAVPAAAGLCAWLLGRRYGRPSAAQPAWVCWGVAAGAGLVFLVLAVAMSLRAGLVDLDNALAAALSLSMPPSLLWLLSWFTYLGDRNLLTVIAVGMTAGLLWRRQWRVALACAIVTAGAGSLNQVLKHLFQRVRPEHVHGYVEADGWSFPSGHASAALAVYGFACYLVLRATPARWHPYCLAGAAALITAIGVSRVLLQVHFLSDVLAGFALSLTWLALCLAGAERVRAFRRRT</sequence>
<protein>
    <submittedName>
        <fullName evidence="3">Conserved putative membrane protein</fullName>
        <ecNumber evidence="3">3.1.3.-</ecNumber>
    </submittedName>
</protein>
<feature type="transmembrane region" description="Helical" evidence="1">
    <location>
        <begin position="6"/>
        <end position="31"/>
    </location>
</feature>
<dbReference type="KEGG" id="bpt:Bpet1672"/>
<dbReference type="Proteomes" id="UP000001225">
    <property type="component" value="Chromosome"/>
</dbReference>
<keyword evidence="1" id="KW-1133">Transmembrane helix</keyword>
<dbReference type="AlphaFoldDB" id="A9IHY9"/>
<feature type="transmembrane region" description="Helical" evidence="1">
    <location>
        <begin position="43"/>
        <end position="70"/>
    </location>
</feature>
<feature type="transmembrane region" description="Helical" evidence="1">
    <location>
        <begin position="162"/>
        <end position="185"/>
    </location>
</feature>
<accession>A9IHY9</accession>
<dbReference type="EC" id="3.1.3.-" evidence="3"/>
<dbReference type="STRING" id="94624.Bpet1672"/>
<feature type="transmembrane region" description="Helical" evidence="1">
    <location>
        <begin position="197"/>
        <end position="216"/>
    </location>
</feature>
<keyword evidence="4" id="KW-1185">Reference proteome</keyword>
<dbReference type="SMART" id="SM00014">
    <property type="entry name" value="acidPPc"/>
    <property type="match status" value="1"/>
</dbReference>
<dbReference type="eggNOG" id="COG0671">
    <property type="taxonomic scope" value="Bacteria"/>
</dbReference>
<evidence type="ECO:0000313" key="3">
    <source>
        <dbReference type="EMBL" id="CAP42011.1"/>
    </source>
</evidence>